<sequence>MSRRGQQRRFTRGTTHSAGRWGVGRLLAMILAGAVVYAGLPKAAYAAVEPTPSITEPIEGADPNTVTEPGTEEPQPGSEAPTEEPAGPIVDPVEPTEEAPDAGDQPAEQEALPDQAAQPLAAPLAGTALNGGEGEGGKPAKREIVINVRTGGDRSSDSVVAGLGGVTFSAYPATSFTNQTSSTPVATCTTDSAGKCWMKAPTRPTDWFFDEAPGYLVKQESVPAGWQSADTLTITGNSAANYAFYTGPADANYNQANRTIAVPRTRGMDYRNSMGQALSTRVNPQLNDVCGVNVALVHDLSSSVTASAAIQLRDASRSVVSALTGTPSKVAIQTFGTNSPAVNTSGSNNAFMPLTSVATQADANAVLNKIAGLAVPLDQATNWDRGFWTLNSLASSGQLDLVIMITDGLPTTFGDGTDGGNTTNFARVEHAMASANAIKSHNVKVIAVGVGSGISGGAPNLRAISGPAQNSDYFQVSDWKDLAAQMKKLASKNCEGTVNVVKQVIPVGGTVADAEPRANWGFTASAQGATVRNDVAGSSFSTTASAVTGQTGALGFRSKFEATSPADRKLTITESVTNQFSIAPQNGKNAVCTNTTTGDRVEVTNTGTASNPGFIVDPVEKATVSCVVYNEARDLSAKLRVDKVWKIDADGDGAFEETTEPNTAPTAIPGLSATLQLTGNAGLPAGGLNFGQTVSNLAVNSMVGVSETVRGLPPLCTNTATFEPGLVDGSTKLTKTSKDGTNIVRVTNVVKCESKLTLEKYVDGGDTPATDWNLRAIAPSGAAEGPNGKTSSQHATAQVTPSVNYALAEHALSPAAGGYTQRWNPTSQAAWAANHELGATGSWQCVAARAVDNGVPTWGDSVEAGKDGGVSVAPGEWLKCTAVNEQKPTLQLVKQVQIDDELETVPVGDDRWTLGASWTAPVAIGNDDAAITPYPGIQEALSGPGGVAATEVLPGQYSLTESAAKAGFENGTAFSCVVNDDEPKLIAVDSNQRLQLGAGDNAVCTIVNTALPSPLTIEKSDGNVAQLADGTWQIDYTIAVKNSGQVGSSYTLTDTPALGAGFAVEGGSWRDAADPDTEIPAPAADTAIAAGAEHSYIYRVIASFDEATESPSLTCDPETGGAFFNSATVAFPGGTATDTGCGEPASPTVVKTAVAPTQNTDGTWGISYELKVTNPSSIPLAFTLSDIPKAAPAGTSIAWTSITPSTGTVSGDWLANGQGVVTTSVLAPSETRTYTITGVFTVTTAVDPETLMCDTGGEDGLWNTAVVTNGVGTDESSACAEIPTATAQVTKTVTSKTQLADGTWLIVYAVTAKNPLGPIAAIYSLTDTLNFGGDVEVTSAQWTGPAATTGTFTNGTATLATNRTLAAGATDNFTVTALATIDPAAWTAEQSTLECDAEGGAGGFLNTATIAVAGATSDASACAEPDLPTITKTPVGAEQDATDPELWHVNYTLTVTPGSSASFYSLTDTPAFAGGVTLGDGRAQRTDTEPVGDEIAITSGAKFAADPVAIGASDKPHTWLVSWEARLGAAAADDAACGEPGSGFFNSAALVQGDDVVGESDACIPVPQPAQPTVEKTVTGASQQPNGDWNVVYDLTVKLPAKGETNPNGLSAKYDLSDTLAYGAGISVQSASWTGPAGASGDFDAATWSANLATGTSIAAGDTLTYKVTAVARVTGEAVENGTAECGTEGEAGGFLNTAKLVSGGQTTPVEACAEPKLPTITKTAVGAVQDEADPEVWRVSYLLTVTPSGFDASYTLTDTPDFAQGIQPGDGTAQRTDTDPAGEAFAISSGQPFSGGPVAIGADDAPHTWLVTWEARVGNDVSGELNECEGPGTGFFNTAELKQGDTVVSDDTACAHVEDRVYPQVTKTVAQTAQRPDGSWTIDYDLVVTLAEKGEANPQGLSAKYDLTDALAFGGGITVQSASWTGPAGAEGDFDSTGWNANIAAGQGIKAGSTHTYRVSVTADVPVGALEEGAGECLTGGDAGGFLNTAELVSGGVTTPVEACAEPDLPTITKTAIGAEQDATDPDLWHVSYELTVTPSSYDSSYTLSDTPEFSVGVTLGDGTAQRTDTDPAGAAFGIEAGKAFSEEPVQIKAGDAAHTWLVTWEARVGEPTAAVCEGPGTGFFNTAALSQGDIVIGDDTACVPVPAGVAPHVTKTVEKAVQNADGMWKIDYNLVVALSAKGESNPDGLTSKYDLSDALAFGDGIDVKSASWTGPAGAKGDFAEATWSADIVKGAAIAAGATHEYRVSVIADVTASAVEGGSTACAAEGEGGGFLNTAELNSGGDTTRVTACAEPVFPTIEKTGTSSVDNGDGTFDIEYRITVKYPAAETRYPVGVGFSLSDSPQLPAGVETVGGWSAEAANSHTPAPQQPRRPATGEWQIIEGAQYTPENRDTPVPNFEYLVKATVKVDPTKAPEPAVCEDTDATGIVVPNLGRLTSGGFAAQDSGCVTVNFSDVGIEKQAVLAEGGTSVQPGDTFEYVLTVTNHGTGPAKDVKVTDADINERLKITGLTVDPDVAWTEAPGYVGNKVELTIGEIGVGESVDVRVGVEFLPAQNLQAEPILSGSPAPAAPAALDELTNKACVEMAGDSNADNNCDAAEVPVRDLTATVYTLCVADAPMLGWSVSKSALLKDKPVNFRWTPDEGTSGTVPAEVTLTEPGGSSAWTATQAWPGSAFTPSGISIDYPGWRALKASDMAAGGGYLLPGTSTVMTPAQQAEFVFNGLILDPSELDFSWRGNTTIQFSVNPELTFNASYPPATAGCGVARHSQVEIEKDASVTRTQSGKTFDYTLAVKNLSDDSAAEGVVVTDQIPADLKVDSVAWAGQGDANTFPNWRECDVTGKDSRGYGGTLRCELFGPLQPKGSTEGASEAPEITLGVTVNAGSSRTDVTNTATVDYHTFGDPDDSGRDSDSATVLLWGLPVTGAQLGSIGGVAGGLLLLGGVLLLWRKKRSVTN</sequence>
<keyword evidence="2" id="KW-0812">Transmembrane</keyword>
<dbReference type="NCBIfam" id="TIGR01451">
    <property type="entry name" value="B_ant_repeat"/>
    <property type="match status" value="2"/>
</dbReference>
<keyword evidence="5" id="KW-1185">Reference proteome</keyword>
<dbReference type="PANTHER" id="PTHR34819">
    <property type="entry name" value="LARGE CYSTEINE-RICH PERIPLASMIC PROTEIN OMCB"/>
    <property type="match status" value="1"/>
</dbReference>
<dbReference type="CDD" id="cd00198">
    <property type="entry name" value="vWFA"/>
    <property type="match status" value="1"/>
</dbReference>
<reference evidence="4 5" key="1">
    <citation type="submission" date="2019-06" db="EMBL/GenBank/DDBJ databases">
        <title>Sequencing the genomes of 1000 actinobacteria strains.</title>
        <authorList>
            <person name="Klenk H.-P."/>
        </authorList>
    </citation>
    <scope>NUCLEOTIDE SEQUENCE [LARGE SCALE GENOMIC DNA]</scope>
    <source>
        <strain evidence="4 5">DSM 8803</strain>
    </source>
</reference>
<dbReference type="SUPFAM" id="SSF53300">
    <property type="entry name" value="vWA-like"/>
    <property type="match status" value="1"/>
</dbReference>
<dbReference type="InterPro" id="IPR051172">
    <property type="entry name" value="Chlamydia_OmcB"/>
</dbReference>
<dbReference type="Gene3D" id="3.40.50.410">
    <property type="entry name" value="von Willebrand factor, type A domain"/>
    <property type="match status" value="1"/>
</dbReference>
<evidence type="ECO:0000313" key="4">
    <source>
        <dbReference type="EMBL" id="TQL44627.1"/>
    </source>
</evidence>
<proteinExistence type="predicted"/>
<dbReference type="SMART" id="SM00327">
    <property type="entry name" value="VWA"/>
    <property type="match status" value="1"/>
</dbReference>
<dbReference type="EMBL" id="VFON01000001">
    <property type="protein sequence ID" value="TQL44627.1"/>
    <property type="molecule type" value="Genomic_DNA"/>
</dbReference>
<feature type="region of interest" description="Disordered" evidence="1">
    <location>
        <begin position="53"/>
        <end position="112"/>
    </location>
</feature>
<dbReference type="Proteomes" id="UP000319094">
    <property type="component" value="Unassembled WGS sequence"/>
</dbReference>
<dbReference type="InterPro" id="IPR001434">
    <property type="entry name" value="OmcB-like_DUF11"/>
</dbReference>
<dbReference type="Pfam" id="PF01345">
    <property type="entry name" value="DUF11"/>
    <property type="match status" value="2"/>
</dbReference>
<dbReference type="InterPro" id="IPR047589">
    <property type="entry name" value="DUF11_rpt"/>
</dbReference>
<keyword evidence="2" id="KW-1133">Transmembrane helix</keyword>
<gene>
    <name evidence="4" type="ORF">FB468_2688</name>
</gene>
<protein>
    <submittedName>
        <fullName evidence="4">Putative repeat protein (TIGR01451 family)</fullName>
    </submittedName>
</protein>
<feature type="domain" description="VWFA" evidence="3">
    <location>
        <begin position="293"/>
        <end position="489"/>
    </location>
</feature>
<dbReference type="RefSeq" id="WP_170219734.1">
    <property type="nucleotide sequence ID" value="NZ_BAAAUY010000003.1"/>
</dbReference>
<feature type="transmembrane region" description="Helical" evidence="2">
    <location>
        <begin position="21"/>
        <end position="40"/>
    </location>
</feature>
<dbReference type="PROSITE" id="PS50234">
    <property type="entry name" value="VWFA"/>
    <property type="match status" value="1"/>
</dbReference>
<dbReference type="InterPro" id="IPR002035">
    <property type="entry name" value="VWF_A"/>
</dbReference>
<evidence type="ECO:0000256" key="2">
    <source>
        <dbReference type="SAM" id="Phobius"/>
    </source>
</evidence>
<comment type="caution">
    <text evidence="4">The sequence shown here is derived from an EMBL/GenBank/DDBJ whole genome shotgun (WGS) entry which is preliminary data.</text>
</comment>
<accession>A0A542Y997</accession>
<dbReference type="Pfam" id="PF00092">
    <property type="entry name" value="VWA"/>
    <property type="match status" value="1"/>
</dbReference>
<feature type="transmembrane region" description="Helical" evidence="2">
    <location>
        <begin position="2928"/>
        <end position="2948"/>
    </location>
</feature>
<keyword evidence="2" id="KW-0472">Membrane</keyword>
<dbReference type="Gene3D" id="2.60.40.740">
    <property type="match status" value="1"/>
</dbReference>
<evidence type="ECO:0000313" key="5">
    <source>
        <dbReference type="Proteomes" id="UP000319094"/>
    </source>
</evidence>
<organism evidence="4 5">
    <name type="scientific">Leucobacter komagatae</name>
    <dbReference type="NCBI Taxonomy" id="55969"/>
    <lineage>
        <taxon>Bacteria</taxon>
        <taxon>Bacillati</taxon>
        <taxon>Actinomycetota</taxon>
        <taxon>Actinomycetes</taxon>
        <taxon>Micrococcales</taxon>
        <taxon>Microbacteriaceae</taxon>
        <taxon>Leucobacter</taxon>
    </lineage>
</organism>
<name>A0A542Y997_9MICO</name>
<evidence type="ECO:0000259" key="3">
    <source>
        <dbReference type="PROSITE" id="PS50234"/>
    </source>
</evidence>
<dbReference type="InterPro" id="IPR036465">
    <property type="entry name" value="vWFA_dom_sf"/>
</dbReference>
<evidence type="ECO:0000256" key="1">
    <source>
        <dbReference type="SAM" id="MobiDB-lite"/>
    </source>
</evidence>